<dbReference type="InterPro" id="IPR002885">
    <property type="entry name" value="PPR_rpt"/>
</dbReference>
<dbReference type="PANTHER" id="PTHR47926">
    <property type="entry name" value="PENTATRICOPEPTIDE REPEAT-CONTAINING PROTEIN"/>
    <property type="match status" value="1"/>
</dbReference>
<dbReference type="GO" id="GO:0003723">
    <property type="term" value="F:RNA binding"/>
    <property type="evidence" value="ECO:0007669"/>
    <property type="project" value="InterPro"/>
</dbReference>
<evidence type="ECO:0000256" key="1">
    <source>
        <dbReference type="ARBA" id="ARBA00022737"/>
    </source>
</evidence>
<dbReference type="Gene3D" id="1.25.40.10">
    <property type="entry name" value="Tetratricopeptide repeat domain"/>
    <property type="match status" value="3"/>
</dbReference>
<feature type="repeat" description="PPR" evidence="2">
    <location>
        <begin position="347"/>
        <end position="381"/>
    </location>
</feature>
<dbReference type="InterPro" id="IPR046848">
    <property type="entry name" value="E_motif"/>
</dbReference>
<dbReference type="Pfam" id="PF20431">
    <property type="entry name" value="E_motif"/>
    <property type="match status" value="1"/>
</dbReference>
<dbReference type="InterPro" id="IPR011990">
    <property type="entry name" value="TPR-like_helical_dom_sf"/>
</dbReference>
<dbReference type="Pfam" id="PF13041">
    <property type="entry name" value="PPR_2"/>
    <property type="match status" value="2"/>
</dbReference>
<protein>
    <recommendedName>
        <fullName evidence="5">Pentatricopeptide repeat-containing protein</fullName>
    </recommendedName>
</protein>
<sequence length="578" mass="65582">MLVQLCTPPYFSSHEQAPKFNLWRSDGMRASFLSRVPVSILTENAVLPHLHHHMKAGSNLDPALQVHKRLERPRLPPLSDPKFCVVTLLNCKDVSQIRQVHAQISHNGMMLRNLTVLNKLLYIYAYYGALEDARALFNTMIEKDTVSWTVMIGSFAKFDDHSNSFRTFREFIRYRAAPFDNFMLPIVIRSCRACSDLRRGEAVHGIAWKNCLNLDYFVCAALVDLYAKCGMAEMARKLFDEMPQRDLVTWTVMIGSYAEKENAGEALALFNQMRKYGFVLDRITMVTVVNACAKLGSLNKAREVHCYIIENNFLINTILSTAMIDMYAKCGNVDAAREVFNSTKDKNVVTWSTMIAAYGYHGQGRRALDLLPDLLRSGILPNKITFMSLLYACSHSSLVEDGLRVFSLMRDVYNVHPDVKHCTCVVDMLGRAGRFKQALKFMEEMDVEKDKGLWGALLGACRIHKRIDLAERAAEALLEMKSDNPGHYALLSNIYASAGRWEEMARVRDLMACRKLKKLPGWTWIEVEDKVHRFGAGDQSHHQADEIYAALKNLMGILELAGYVPDTNYVLHDAEEGV</sequence>
<dbReference type="AlphaFoldDB" id="A0AAN7K6R8"/>
<dbReference type="PANTHER" id="PTHR47926:SF452">
    <property type="entry name" value="PENTATRICOPEPTIDE REPEAT-CONTAINING PROTEIN"/>
    <property type="match status" value="1"/>
</dbReference>
<feature type="repeat" description="PPR" evidence="2">
    <location>
        <begin position="215"/>
        <end position="245"/>
    </location>
</feature>
<dbReference type="GO" id="GO:0009451">
    <property type="term" value="P:RNA modification"/>
    <property type="evidence" value="ECO:0007669"/>
    <property type="project" value="InterPro"/>
</dbReference>
<dbReference type="NCBIfam" id="TIGR00756">
    <property type="entry name" value="PPR"/>
    <property type="match status" value="5"/>
</dbReference>
<dbReference type="FunFam" id="1.25.40.10:FF:001050">
    <property type="entry name" value="Pentatricopeptide repeat-containing protein At2g33760"/>
    <property type="match status" value="1"/>
</dbReference>
<dbReference type="Pfam" id="PF01535">
    <property type="entry name" value="PPR"/>
    <property type="match status" value="2"/>
</dbReference>
<accession>A0AAN7K6R8</accession>
<dbReference type="FunFam" id="1.25.40.10:FF:000231">
    <property type="entry name" value="Pentatricopeptide repeat-containing protein chloroplastic"/>
    <property type="match status" value="1"/>
</dbReference>
<keyword evidence="4" id="KW-1185">Reference proteome</keyword>
<comment type="caution">
    <text evidence="3">The sequence shown here is derived from an EMBL/GenBank/DDBJ whole genome shotgun (WGS) entry which is preliminary data.</text>
</comment>
<evidence type="ECO:0000313" key="4">
    <source>
        <dbReference type="Proteomes" id="UP001345219"/>
    </source>
</evidence>
<feature type="repeat" description="PPR" evidence="2">
    <location>
        <begin position="246"/>
        <end position="280"/>
    </location>
</feature>
<organism evidence="3 4">
    <name type="scientific">Trapa incisa</name>
    <dbReference type="NCBI Taxonomy" id="236973"/>
    <lineage>
        <taxon>Eukaryota</taxon>
        <taxon>Viridiplantae</taxon>
        <taxon>Streptophyta</taxon>
        <taxon>Embryophyta</taxon>
        <taxon>Tracheophyta</taxon>
        <taxon>Spermatophyta</taxon>
        <taxon>Magnoliopsida</taxon>
        <taxon>eudicotyledons</taxon>
        <taxon>Gunneridae</taxon>
        <taxon>Pentapetalae</taxon>
        <taxon>rosids</taxon>
        <taxon>malvids</taxon>
        <taxon>Myrtales</taxon>
        <taxon>Lythraceae</taxon>
        <taxon>Trapa</taxon>
    </lineage>
</organism>
<reference evidence="3 4" key="1">
    <citation type="journal article" date="2023" name="Hortic Res">
        <title>Pangenome of water caltrop reveals structural variations and asymmetric subgenome divergence after allopolyploidization.</title>
        <authorList>
            <person name="Zhang X."/>
            <person name="Chen Y."/>
            <person name="Wang L."/>
            <person name="Yuan Y."/>
            <person name="Fang M."/>
            <person name="Shi L."/>
            <person name="Lu R."/>
            <person name="Comes H.P."/>
            <person name="Ma Y."/>
            <person name="Chen Y."/>
            <person name="Huang G."/>
            <person name="Zhou Y."/>
            <person name="Zheng Z."/>
            <person name="Qiu Y."/>
        </authorList>
    </citation>
    <scope>NUCLEOTIDE SEQUENCE [LARGE SCALE GENOMIC DNA]</scope>
    <source>
        <tissue evidence="3">Roots</tissue>
    </source>
</reference>
<keyword evidence="1" id="KW-0677">Repeat</keyword>
<dbReference type="InterPro" id="IPR046960">
    <property type="entry name" value="PPR_At4g14850-like_plant"/>
</dbReference>
<dbReference type="Proteomes" id="UP001345219">
    <property type="component" value="Chromosome 17"/>
</dbReference>
<dbReference type="GO" id="GO:0031425">
    <property type="term" value="P:chloroplast RNA processing"/>
    <property type="evidence" value="ECO:0007669"/>
    <property type="project" value="UniProtKB-ARBA"/>
</dbReference>
<name>A0AAN7K6R8_9MYRT</name>
<evidence type="ECO:0008006" key="5">
    <source>
        <dbReference type="Google" id="ProtNLM"/>
    </source>
</evidence>
<proteinExistence type="predicted"/>
<evidence type="ECO:0000256" key="2">
    <source>
        <dbReference type="PROSITE-ProRule" id="PRU00708"/>
    </source>
</evidence>
<evidence type="ECO:0000313" key="3">
    <source>
        <dbReference type="EMBL" id="KAK4759584.1"/>
    </source>
</evidence>
<gene>
    <name evidence="3" type="ORF">SAY87_022715</name>
</gene>
<dbReference type="PROSITE" id="PS51375">
    <property type="entry name" value="PPR"/>
    <property type="match status" value="3"/>
</dbReference>
<dbReference type="EMBL" id="JAXIOK010000011">
    <property type="protein sequence ID" value="KAK4759584.1"/>
    <property type="molecule type" value="Genomic_DNA"/>
</dbReference>
<dbReference type="FunFam" id="1.25.40.10:FF:000344">
    <property type="entry name" value="Pentatricopeptide repeat-containing protein"/>
    <property type="match status" value="1"/>
</dbReference>